<dbReference type="Proteomes" id="UP000317243">
    <property type="component" value="Unassembled WGS sequence"/>
</dbReference>
<proteinExistence type="predicted"/>
<protein>
    <submittedName>
        <fullName evidence="1">Uncharacterized protein</fullName>
    </submittedName>
</protein>
<comment type="caution">
    <text evidence="1">The sequence shown here is derived from an EMBL/GenBank/DDBJ whole genome shotgun (WGS) entry which is preliminary data.</text>
</comment>
<dbReference type="EMBL" id="SIHI01000008">
    <property type="protein sequence ID" value="TWT52093.1"/>
    <property type="molecule type" value="Genomic_DNA"/>
</dbReference>
<evidence type="ECO:0000313" key="2">
    <source>
        <dbReference type="Proteomes" id="UP000317243"/>
    </source>
</evidence>
<organism evidence="1 2">
    <name type="scientific">Thalassoglobus neptunius</name>
    <dbReference type="NCBI Taxonomy" id="1938619"/>
    <lineage>
        <taxon>Bacteria</taxon>
        <taxon>Pseudomonadati</taxon>
        <taxon>Planctomycetota</taxon>
        <taxon>Planctomycetia</taxon>
        <taxon>Planctomycetales</taxon>
        <taxon>Planctomycetaceae</taxon>
        <taxon>Thalassoglobus</taxon>
    </lineage>
</organism>
<gene>
    <name evidence="1" type="ORF">KOR42_31900</name>
</gene>
<evidence type="ECO:0000313" key="1">
    <source>
        <dbReference type="EMBL" id="TWT52093.1"/>
    </source>
</evidence>
<reference evidence="1 2" key="1">
    <citation type="submission" date="2019-02" db="EMBL/GenBank/DDBJ databases">
        <title>Deep-cultivation of Planctomycetes and their phenomic and genomic characterization uncovers novel biology.</title>
        <authorList>
            <person name="Wiegand S."/>
            <person name="Jogler M."/>
            <person name="Boedeker C."/>
            <person name="Pinto D."/>
            <person name="Vollmers J."/>
            <person name="Rivas-Marin E."/>
            <person name="Kohn T."/>
            <person name="Peeters S.H."/>
            <person name="Heuer A."/>
            <person name="Rast P."/>
            <person name="Oberbeckmann S."/>
            <person name="Bunk B."/>
            <person name="Jeske O."/>
            <person name="Meyerdierks A."/>
            <person name="Storesund J.E."/>
            <person name="Kallscheuer N."/>
            <person name="Luecker S."/>
            <person name="Lage O.M."/>
            <person name="Pohl T."/>
            <person name="Merkel B.J."/>
            <person name="Hornburger P."/>
            <person name="Mueller R.-W."/>
            <person name="Bruemmer F."/>
            <person name="Labrenz M."/>
            <person name="Spormann A.M."/>
            <person name="Op Den Camp H."/>
            <person name="Overmann J."/>
            <person name="Amann R."/>
            <person name="Jetten M.S.M."/>
            <person name="Mascher T."/>
            <person name="Medema M.H."/>
            <person name="Devos D.P."/>
            <person name="Kaster A.-K."/>
            <person name="Ovreas L."/>
            <person name="Rohde M."/>
            <person name="Galperin M.Y."/>
            <person name="Jogler C."/>
        </authorList>
    </citation>
    <scope>NUCLEOTIDE SEQUENCE [LARGE SCALE GENOMIC DNA]</scope>
    <source>
        <strain evidence="1 2">KOR42</strain>
    </source>
</reference>
<keyword evidence="2" id="KW-1185">Reference proteome</keyword>
<name>A0A5C5WPZ0_9PLAN</name>
<dbReference type="AlphaFoldDB" id="A0A5C5WPZ0"/>
<accession>A0A5C5WPZ0</accession>
<sequence>MAKKASSSEQDDMDFSIGLPASGKSDVITARKAGGISDLELSISPRSTSPAIALRNLAKAMNVALKMDFIETDLDWVYKVARVRKGQLHIIHKDYIGLGDGIFASFGKAIRSFRLTLTGPDAASPEGKEWIEKHGKAPLSGMISLVGRKLDLLQEFEDMAPLYVQQTLDRLEAKRIIKDWHRNEWDIKTTVIGLDVILTPLTEDEDEE</sequence>